<accession>A0A0A9CS08</accession>
<sequence length="54" mass="6221">MFSRREWQGHVNKEKRRCQVVAMADGLECLYNSKEIGRSIKRKTPNADGISNPD</sequence>
<dbReference type="EMBL" id="GBRH01219499">
    <property type="protein sequence ID" value="JAD78396.1"/>
    <property type="molecule type" value="Transcribed_RNA"/>
</dbReference>
<reference evidence="1" key="1">
    <citation type="submission" date="2014-09" db="EMBL/GenBank/DDBJ databases">
        <authorList>
            <person name="Magalhaes I.L.F."/>
            <person name="Oliveira U."/>
            <person name="Santos F.R."/>
            <person name="Vidigal T.H.D.A."/>
            <person name="Brescovit A.D."/>
            <person name="Santos A.J."/>
        </authorList>
    </citation>
    <scope>NUCLEOTIDE SEQUENCE</scope>
    <source>
        <tissue evidence="1">Shoot tissue taken approximately 20 cm above the soil surface</tissue>
    </source>
</reference>
<organism evidence="1">
    <name type="scientific">Arundo donax</name>
    <name type="common">Giant reed</name>
    <name type="synonym">Donax arundinaceus</name>
    <dbReference type="NCBI Taxonomy" id="35708"/>
    <lineage>
        <taxon>Eukaryota</taxon>
        <taxon>Viridiplantae</taxon>
        <taxon>Streptophyta</taxon>
        <taxon>Embryophyta</taxon>
        <taxon>Tracheophyta</taxon>
        <taxon>Spermatophyta</taxon>
        <taxon>Magnoliopsida</taxon>
        <taxon>Liliopsida</taxon>
        <taxon>Poales</taxon>
        <taxon>Poaceae</taxon>
        <taxon>PACMAD clade</taxon>
        <taxon>Arundinoideae</taxon>
        <taxon>Arundineae</taxon>
        <taxon>Arundo</taxon>
    </lineage>
</organism>
<proteinExistence type="predicted"/>
<name>A0A0A9CS08_ARUDO</name>
<evidence type="ECO:0000313" key="1">
    <source>
        <dbReference type="EMBL" id="JAD78396.1"/>
    </source>
</evidence>
<reference evidence="1" key="2">
    <citation type="journal article" date="2015" name="Data Brief">
        <title>Shoot transcriptome of the giant reed, Arundo donax.</title>
        <authorList>
            <person name="Barrero R.A."/>
            <person name="Guerrero F.D."/>
            <person name="Moolhuijzen P."/>
            <person name="Goolsby J.A."/>
            <person name="Tidwell J."/>
            <person name="Bellgard S.E."/>
            <person name="Bellgard M.I."/>
        </authorList>
    </citation>
    <scope>NUCLEOTIDE SEQUENCE</scope>
    <source>
        <tissue evidence="1">Shoot tissue taken approximately 20 cm above the soil surface</tissue>
    </source>
</reference>
<protein>
    <submittedName>
        <fullName evidence="1">Uncharacterized protein</fullName>
    </submittedName>
</protein>
<dbReference type="AlphaFoldDB" id="A0A0A9CS08"/>